<evidence type="ECO:0000256" key="11">
    <source>
        <dbReference type="ARBA" id="ARBA00031130"/>
    </source>
</evidence>
<dbReference type="InterPro" id="IPR036590">
    <property type="entry name" value="SRAP-like"/>
</dbReference>
<evidence type="ECO:0000256" key="8">
    <source>
        <dbReference type="ARBA" id="ARBA00023239"/>
    </source>
</evidence>
<dbReference type="GO" id="GO:0106300">
    <property type="term" value="P:protein-DNA covalent cross-linking repair"/>
    <property type="evidence" value="ECO:0007669"/>
    <property type="project" value="InterPro"/>
</dbReference>
<accession>T1GQT7</accession>
<keyword evidence="13" id="KW-1185">Reference proteome</keyword>
<dbReference type="AlphaFoldDB" id="T1GQT7"/>
<dbReference type="GO" id="GO:0003697">
    <property type="term" value="F:single-stranded DNA binding"/>
    <property type="evidence" value="ECO:0007669"/>
    <property type="project" value="InterPro"/>
</dbReference>
<dbReference type="GO" id="GO:0008233">
    <property type="term" value="F:peptidase activity"/>
    <property type="evidence" value="ECO:0007669"/>
    <property type="project" value="UniProtKB-KW"/>
</dbReference>
<dbReference type="Pfam" id="PF02586">
    <property type="entry name" value="SRAP"/>
    <property type="match status" value="1"/>
</dbReference>
<reference evidence="13" key="1">
    <citation type="submission" date="2013-02" db="EMBL/GenBank/DDBJ databases">
        <authorList>
            <person name="Hughes D."/>
        </authorList>
    </citation>
    <scope>NUCLEOTIDE SEQUENCE</scope>
    <source>
        <strain>Durham</strain>
        <strain evidence="13">NC isolate 2 -- Noor lab</strain>
    </source>
</reference>
<evidence type="ECO:0000256" key="6">
    <source>
        <dbReference type="ARBA" id="ARBA00023124"/>
    </source>
</evidence>
<keyword evidence="4" id="KW-0227">DNA damage</keyword>
<evidence type="ECO:0000256" key="9">
    <source>
        <dbReference type="ARBA" id="ARBA00030390"/>
    </source>
</evidence>
<comment type="similarity">
    <text evidence="1">Belongs to the SOS response-associated peptidase family.</text>
</comment>
<evidence type="ECO:0000313" key="13">
    <source>
        <dbReference type="Proteomes" id="UP000015102"/>
    </source>
</evidence>
<dbReference type="InterPro" id="IPR003738">
    <property type="entry name" value="SRAP"/>
</dbReference>
<evidence type="ECO:0000256" key="7">
    <source>
        <dbReference type="ARBA" id="ARBA00023125"/>
    </source>
</evidence>
<evidence type="ECO:0000313" key="12">
    <source>
        <dbReference type="EnsemblMetazoa" id="MESCA006002-PA"/>
    </source>
</evidence>
<dbReference type="SUPFAM" id="SSF143081">
    <property type="entry name" value="BB1717-like"/>
    <property type="match status" value="1"/>
</dbReference>
<keyword evidence="8" id="KW-0456">Lyase</keyword>
<sequence length="175" mass="20734">MIPFWHEGDYKKHGLTTNNCRLEHMMNSKLFKGPFLRGQRCVVLCEGFYEWQTTKSSKPSERPAFYIYTPQKEGVQIHNKSSWQTDFEKEIIDEKTEPKLKLLKLAGLFDVWKDEKGDKIYSYSIITFESSKVMSWLHHRMPAILETDEEVSKWLDFKKYSNEEAMTVLKPVDKI</sequence>
<evidence type="ECO:0000256" key="4">
    <source>
        <dbReference type="ARBA" id="ARBA00022763"/>
    </source>
</evidence>
<protein>
    <recommendedName>
        <fullName evidence="2">Abasic site processing protein HMCES</fullName>
    </recommendedName>
    <alternativeName>
        <fullName evidence="9">Embryonic stem cell-specific 5-hydroxymethylcytosine-binding protein</fullName>
    </alternativeName>
    <alternativeName>
        <fullName evidence="10">Peptidase HMCES</fullName>
    </alternativeName>
    <alternativeName>
        <fullName evidence="11">SRAP domain-containing protein 1</fullName>
    </alternativeName>
</protein>
<dbReference type="HOGENOM" id="CLU_1536309_0_0_1"/>
<proteinExistence type="inferred from homology"/>
<reference evidence="12" key="2">
    <citation type="submission" date="2015-06" db="UniProtKB">
        <authorList>
            <consortium name="EnsemblMetazoa"/>
        </authorList>
    </citation>
    <scope>IDENTIFICATION</scope>
</reference>
<dbReference type="EMBL" id="CAQQ02179687">
    <property type="status" value="NOT_ANNOTATED_CDS"/>
    <property type="molecule type" value="Genomic_DNA"/>
</dbReference>
<dbReference type="STRING" id="36166.T1GQT7"/>
<dbReference type="Proteomes" id="UP000015102">
    <property type="component" value="Unassembled WGS sequence"/>
</dbReference>
<dbReference type="PANTHER" id="PTHR13604:SF0">
    <property type="entry name" value="ABASIC SITE PROCESSING PROTEIN HMCES"/>
    <property type="match status" value="1"/>
</dbReference>
<evidence type="ECO:0000256" key="2">
    <source>
        <dbReference type="ARBA" id="ARBA00015888"/>
    </source>
</evidence>
<keyword evidence="7" id="KW-0238">DNA-binding</keyword>
<dbReference type="GO" id="GO:0006508">
    <property type="term" value="P:proteolysis"/>
    <property type="evidence" value="ECO:0007669"/>
    <property type="project" value="UniProtKB-KW"/>
</dbReference>
<dbReference type="OMA" id="HINSPAC"/>
<dbReference type="GO" id="GO:0016829">
    <property type="term" value="F:lyase activity"/>
    <property type="evidence" value="ECO:0007669"/>
    <property type="project" value="UniProtKB-KW"/>
</dbReference>
<keyword evidence="5" id="KW-0378">Hydrolase</keyword>
<evidence type="ECO:0000256" key="3">
    <source>
        <dbReference type="ARBA" id="ARBA00022670"/>
    </source>
</evidence>
<organism evidence="12 13">
    <name type="scientific">Megaselia scalaris</name>
    <name type="common">Humpbacked fly</name>
    <name type="synonym">Phora scalaris</name>
    <dbReference type="NCBI Taxonomy" id="36166"/>
    <lineage>
        <taxon>Eukaryota</taxon>
        <taxon>Metazoa</taxon>
        <taxon>Ecdysozoa</taxon>
        <taxon>Arthropoda</taxon>
        <taxon>Hexapoda</taxon>
        <taxon>Insecta</taxon>
        <taxon>Pterygota</taxon>
        <taxon>Neoptera</taxon>
        <taxon>Endopterygota</taxon>
        <taxon>Diptera</taxon>
        <taxon>Brachycera</taxon>
        <taxon>Muscomorpha</taxon>
        <taxon>Platypezoidea</taxon>
        <taxon>Phoridae</taxon>
        <taxon>Megaseliini</taxon>
        <taxon>Megaselia</taxon>
    </lineage>
</organism>
<keyword evidence="3" id="KW-0645">Protease</keyword>
<evidence type="ECO:0000256" key="1">
    <source>
        <dbReference type="ARBA" id="ARBA00008136"/>
    </source>
</evidence>
<dbReference type="Gene3D" id="3.90.1680.10">
    <property type="entry name" value="SOS response associated peptidase-like"/>
    <property type="match status" value="1"/>
</dbReference>
<dbReference type="EnsemblMetazoa" id="MESCA006002-RA">
    <property type="protein sequence ID" value="MESCA006002-PA"/>
    <property type="gene ID" value="MESCA006002"/>
</dbReference>
<evidence type="ECO:0000256" key="10">
    <source>
        <dbReference type="ARBA" id="ARBA00030898"/>
    </source>
</evidence>
<name>T1GQT7_MEGSC</name>
<keyword evidence="6" id="KW-0190">Covalent protein-DNA linkage</keyword>
<dbReference type="PANTHER" id="PTHR13604">
    <property type="entry name" value="DC12-RELATED"/>
    <property type="match status" value="1"/>
</dbReference>
<evidence type="ECO:0000256" key="5">
    <source>
        <dbReference type="ARBA" id="ARBA00022801"/>
    </source>
</evidence>